<dbReference type="Proteomes" id="UP000426027">
    <property type="component" value="Chromosome"/>
</dbReference>
<dbReference type="AlphaFoldDB" id="A0A6I6GP42"/>
<keyword evidence="2 3" id="KW-0690">Ribosome biogenesis</keyword>
<feature type="domain" description="Ribosome maturation factor RimP C-terminal" evidence="5">
    <location>
        <begin position="89"/>
        <end position="156"/>
    </location>
</feature>
<name>A0A6I6GP42_9BACT</name>
<keyword evidence="1 3" id="KW-0963">Cytoplasm</keyword>
<evidence type="ECO:0000256" key="1">
    <source>
        <dbReference type="ARBA" id="ARBA00022490"/>
    </source>
</evidence>
<dbReference type="GO" id="GO:0006412">
    <property type="term" value="P:translation"/>
    <property type="evidence" value="ECO:0007669"/>
    <property type="project" value="TreeGrafter"/>
</dbReference>
<dbReference type="HAMAP" id="MF_01077">
    <property type="entry name" value="RimP"/>
    <property type="match status" value="1"/>
</dbReference>
<dbReference type="RefSeq" id="WP_157476006.1">
    <property type="nucleotide sequence ID" value="NZ_CP046566.1"/>
</dbReference>
<dbReference type="InterPro" id="IPR028989">
    <property type="entry name" value="RimP_N"/>
</dbReference>
<organism evidence="6 7">
    <name type="scientific">Phnomibacter ginsenosidimutans</name>
    <dbReference type="NCBI Taxonomy" id="2676868"/>
    <lineage>
        <taxon>Bacteria</taxon>
        <taxon>Pseudomonadati</taxon>
        <taxon>Bacteroidota</taxon>
        <taxon>Chitinophagia</taxon>
        <taxon>Chitinophagales</taxon>
        <taxon>Chitinophagaceae</taxon>
        <taxon>Phnomibacter</taxon>
    </lineage>
</organism>
<feature type="domain" description="Ribosome maturation factor RimP N-terminal" evidence="4">
    <location>
        <begin position="24"/>
        <end position="83"/>
    </location>
</feature>
<dbReference type="GO" id="GO:0005829">
    <property type="term" value="C:cytosol"/>
    <property type="evidence" value="ECO:0007669"/>
    <property type="project" value="TreeGrafter"/>
</dbReference>
<evidence type="ECO:0000313" key="7">
    <source>
        <dbReference type="Proteomes" id="UP000426027"/>
    </source>
</evidence>
<dbReference type="Gene3D" id="3.30.300.70">
    <property type="entry name" value="RimP-like superfamily, N-terminal"/>
    <property type="match status" value="1"/>
</dbReference>
<reference evidence="6 7" key="1">
    <citation type="submission" date="2019-11" db="EMBL/GenBank/DDBJ databases">
        <authorList>
            <person name="Im W.T."/>
        </authorList>
    </citation>
    <scope>NUCLEOTIDE SEQUENCE [LARGE SCALE GENOMIC DNA]</scope>
    <source>
        <strain evidence="6 7">SB-02</strain>
    </source>
</reference>
<evidence type="ECO:0000259" key="5">
    <source>
        <dbReference type="Pfam" id="PF17384"/>
    </source>
</evidence>
<dbReference type="Pfam" id="PF02576">
    <property type="entry name" value="RimP_N"/>
    <property type="match status" value="1"/>
</dbReference>
<protein>
    <recommendedName>
        <fullName evidence="3">Ribosome maturation factor RimP</fullName>
    </recommendedName>
</protein>
<dbReference type="InterPro" id="IPR003728">
    <property type="entry name" value="Ribosome_maturation_RimP"/>
</dbReference>
<keyword evidence="7" id="KW-1185">Reference proteome</keyword>
<dbReference type="NCBIfam" id="NF002531">
    <property type="entry name" value="PRK02001.1"/>
    <property type="match status" value="1"/>
</dbReference>
<sequence>MEKNEQIVRIENMVNALLADKPSFFLVQVKIKPTNNIKVFLDGDNGITIEDCIKVNRKLYAEIEDPAMYPDGDFSLEVSSPGVGEPLLLQRQYVKNVSRLLEVKQLDGQILTGTLLAAGDDSITMEVTSGKGKKAETNQLEIPFSQIKEASVQIKF</sequence>
<dbReference type="SUPFAM" id="SSF75420">
    <property type="entry name" value="YhbC-like, N-terminal domain"/>
    <property type="match status" value="1"/>
</dbReference>
<evidence type="ECO:0000313" key="6">
    <source>
        <dbReference type="EMBL" id="QGW26849.1"/>
    </source>
</evidence>
<dbReference type="InterPro" id="IPR035956">
    <property type="entry name" value="RimP_N_sf"/>
</dbReference>
<proteinExistence type="inferred from homology"/>
<dbReference type="CDD" id="cd01734">
    <property type="entry name" value="YlxS_C"/>
    <property type="match status" value="1"/>
</dbReference>
<comment type="subcellular location">
    <subcellularLocation>
        <location evidence="3">Cytoplasm</location>
    </subcellularLocation>
</comment>
<dbReference type="Pfam" id="PF17384">
    <property type="entry name" value="DUF150_C"/>
    <property type="match status" value="1"/>
</dbReference>
<dbReference type="InterPro" id="IPR028998">
    <property type="entry name" value="RimP_C"/>
</dbReference>
<comment type="function">
    <text evidence="3">Required for maturation of 30S ribosomal subunits.</text>
</comment>
<gene>
    <name evidence="3 6" type="primary">rimP</name>
    <name evidence="6" type="ORF">GLV81_00900</name>
</gene>
<evidence type="ECO:0000256" key="2">
    <source>
        <dbReference type="ARBA" id="ARBA00022517"/>
    </source>
</evidence>
<comment type="similarity">
    <text evidence="3">Belongs to the RimP family.</text>
</comment>
<accession>A0A6I6GP42</accession>
<dbReference type="KEGG" id="fls:GLV81_00900"/>
<evidence type="ECO:0000259" key="4">
    <source>
        <dbReference type="Pfam" id="PF02576"/>
    </source>
</evidence>
<dbReference type="PANTHER" id="PTHR33867:SF1">
    <property type="entry name" value="RIBOSOME MATURATION FACTOR RIMP"/>
    <property type="match status" value="1"/>
</dbReference>
<dbReference type="GO" id="GO:0000028">
    <property type="term" value="P:ribosomal small subunit assembly"/>
    <property type="evidence" value="ECO:0007669"/>
    <property type="project" value="TreeGrafter"/>
</dbReference>
<evidence type="ECO:0000256" key="3">
    <source>
        <dbReference type="HAMAP-Rule" id="MF_01077"/>
    </source>
</evidence>
<dbReference type="PANTHER" id="PTHR33867">
    <property type="entry name" value="RIBOSOME MATURATION FACTOR RIMP"/>
    <property type="match status" value="1"/>
</dbReference>
<dbReference type="EMBL" id="CP046566">
    <property type="protein sequence ID" value="QGW26849.1"/>
    <property type="molecule type" value="Genomic_DNA"/>
</dbReference>